<comment type="caution">
    <text evidence="2">The sequence shown here is derived from an EMBL/GenBank/DDBJ whole genome shotgun (WGS) entry which is preliminary data.</text>
</comment>
<evidence type="ECO:0000313" key="2">
    <source>
        <dbReference type="EMBL" id="ROV94298.1"/>
    </source>
</evidence>
<reference evidence="2 3" key="1">
    <citation type="submission" date="2015-09" db="EMBL/GenBank/DDBJ databases">
        <title>Host preference determinants of Valsa canker pathogens revealed by comparative genomics.</title>
        <authorList>
            <person name="Yin Z."/>
            <person name="Huang L."/>
        </authorList>
    </citation>
    <scope>NUCLEOTIDE SEQUENCE [LARGE SCALE GENOMIC DNA]</scope>
    <source>
        <strain evidence="2 3">03-1</strain>
    </source>
</reference>
<dbReference type="OrthoDB" id="4562111at2759"/>
<name>A0A423VT96_9PEZI</name>
<dbReference type="Proteomes" id="UP000283895">
    <property type="component" value="Unassembled WGS sequence"/>
</dbReference>
<dbReference type="EMBL" id="LKEA01000041">
    <property type="protein sequence ID" value="ROV94298.1"/>
    <property type="molecule type" value="Genomic_DNA"/>
</dbReference>
<feature type="region of interest" description="Disordered" evidence="1">
    <location>
        <begin position="60"/>
        <end position="83"/>
    </location>
</feature>
<protein>
    <submittedName>
        <fullName evidence="2">Uncharacterized protein</fullName>
    </submittedName>
</protein>
<gene>
    <name evidence="2" type="ORF">VMCG_08663</name>
</gene>
<evidence type="ECO:0000256" key="1">
    <source>
        <dbReference type="SAM" id="MobiDB-lite"/>
    </source>
</evidence>
<proteinExistence type="predicted"/>
<dbReference type="AlphaFoldDB" id="A0A423VT96"/>
<feature type="region of interest" description="Disordered" evidence="1">
    <location>
        <begin position="1"/>
        <end position="33"/>
    </location>
</feature>
<evidence type="ECO:0000313" key="3">
    <source>
        <dbReference type="Proteomes" id="UP000283895"/>
    </source>
</evidence>
<sequence>MAPKRGAGGLIKADPDAKRVKREGGAGDNIDLSSIPMAPTYTASAFSSAVVPKFDVNDRKPLGTDVAPGHGGQPEKSQRKRRYFGGSVKARRGTDWVSAHFTKSDMTVAFTVNRQWPSTWQSEGVEREIIQRLNSAKFEVAPTEDWGFIDRHIYLTIKNGMSNTLTSSSSSGYPTHLHFTFRVKVRNTGQDGFGANMDVKDAIRPGQHASAYVEPKIEAPLVKSEEQEKKFIPRR</sequence>
<feature type="compositionally biased region" description="Basic and acidic residues" evidence="1">
    <location>
        <begin position="13"/>
        <end position="25"/>
    </location>
</feature>
<organism evidence="2 3">
    <name type="scientific">Cytospora schulzeri</name>
    <dbReference type="NCBI Taxonomy" id="448051"/>
    <lineage>
        <taxon>Eukaryota</taxon>
        <taxon>Fungi</taxon>
        <taxon>Dikarya</taxon>
        <taxon>Ascomycota</taxon>
        <taxon>Pezizomycotina</taxon>
        <taxon>Sordariomycetes</taxon>
        <taxon>Sordariomycetidae</taxon>
        <taxon>Diaporthales</taxon>
        <taxon>Cytosporaceae</taxon>
        <taxon>Cytospora</taxon>
    </lineage>
</organism>
<accession>A0A423VT96</accession>
<keyword evidence="3" id="KW-1185">Reference proteome</keyword>